<dbReference type="Proteomes" id="UP000675881">
    <property type="component" value="Chromosome 6"/>
</dbReference>
<name>A0A7R8HBS6_LEPSM</name>
<reference evidence="1" key="1">
    <citation type="submission" date="2021-02" db="EMBL/GenBank/DDBJ databases">
        <authorList>
            <person name="Bekaert M."/>
        </authorList>
    </citation>
    <scope>NUCLEOTIDE SEQUENCE</scope>
    <source>
        <strain evidence="1">IoA-00</strain>
    </source>
</reference>
<evidence type="ECO:0000313" key="2">
    <source>
        <dbReference type="Proteomes" id="UP000675881"/>
    </source>
</evidence>
<accession>A0A7R8HBS6</accession>
<keyword evidence="2" id="KW-1185">Reference proteome</keyword>
<proteinExistence type="predicted"/>
<dbReference type="EMBL" id="HG994585">
    <property type="protein sequence ID" value="CAF2986981.1"/>
    <property type="molecule type" value="Genomic_DNA"/>
</dbReference>
<sequence length="476" mass="54766">MNKRDDNYERYNTFCEAFGHAHPDQSKKEHFEGAQVFWNEVKHDPEIVVKKIPSVQEDKNIELKSVQRSDEVMDINPNCSIFKRANPAQENLKLEINRINQQFLILYDQEIQDYRWAKKQKDKRRNDVQNLCESNLEAAATLKSINKGIQVGSSSSADEKQRTEIIRMGHTFDDLKNELQSMGFRLSRSSTYLRILSRRANTLEVKHHVQTVPMKLLRPENSLMKSNSDRMFAKSFTDDMKHRDPLFGSGSINSLSNDKKAGIPLGLTITNLQAPILMSLKYKVRLPDPNFVFDTRHKLIPLVYAECKVLEDGKVSYSGKTFIIVRSQKHNSSTAFAHAFDLRNLFSYREQYKENLFWLLKRMWLRMSVEALYVFEEAPRNVKPLHCSVSLFKELKLDALIHRANVVGLSAFNPVERRLAKLSNDSSGIILPHATYGSPMNVAGKTINPELGEKKKNSLHLKLSWKSGQTLSLKII</sequence>
<gene>
    <name evidence="1" type="ORF">LSAA_12524</name>
</gene>
<evidence type="ECO:0000313" key="1">
    <source>
        <dbReference type="EMBL" id="CAF2986981.1"/>
    </source>
</evidence>
<organism evidence="1 2">
    <name type="scientific">Lepeophtheirus salmonis</name>
    <name type="common">Salmon louse</name>
    <name type="synonym">Caligus salmonis</name>
    <dbReference type="NCBI Taxonomy" id="72036"/>
    <lineage>
        <taxon>Eukaryota</taxon>
        <taxon>Metazoa</taxon>
        <taxon>Ecdysozoa</taxon>
        <taxon>Arthropoda</taxon>
        <taxon>Crustacea</taxon>
        <taxon>Multicrustacea</taxon>
        <taxon>Hexanauplia</taxon>
        <taxon>Copepoda</taxon>
        <taxon>Siphonostomatoida</taxon>
        <taxon>Caligidae</taxon>
        <taxon>Lepeophtheirus</taxon>
    </lineage>
</organism>
<dbReference type="PANTHER" id="PTHR46954:SF1">
    <property type="entry name" value="C2H2-TYPE DOMAIN-CONTAINING PROTEIN"/>
    <property type="match status" value="1"/>
</dbReference>
<dbReference type="AlphaFoldDB" id="A0A7R8HBS6"/>
<dbReference type="PANTHER" id="PTHR46954">
    <property type="entry name" value="C2H2-TYPE DOMAIN-CONTAINING PROTEIN"/>
    <property type="match status" value="1"/>
</dbReference>
<protein>
    <submittedName>
        <fullName evidence="1">(salmon louse) hypothetical protein</fullName>
    </submittedName>
</protein>